<organism evidence="9 10">
    <name type="scientific">Thermanaeromonas toyohensis ToBE</name>
    <dbReference type="NCBI Taxonomy" id="698762"/>
    <lineage>
        <taxon>Bacteria</taxon>
        <taxon>Bacillati</taxon>
        <taxon>Bacillota</taxon>
        <taxon>Clostridia</taxon>
        <taxon>Neomoorellales</taxon>
        <taxon>Neomoorellaceae</taxon>
        <taxon>Thermanaeromonas</taxon>
    </lineage>
</organism>
<dbReference type="GO" id="GO:0046872">
    <property type="term" value="F:metal ion binding"/>
    <property type="evidence" value="ECO:0007669"/>
    <property type="project" value="UniProtKB-UniRule"/>
</dbReference>
<dbReference type="SUPFAM" id="SSF53218">
    <property type="entry name" value="Molybdenum cofactor biosynthesis proteins"/>
    <property type="match status" value="1"/>
</dbReference>
<dbReference type="Gene3D" id="3.90.105.10">
    <property type="entry name" value="Molybdopterin biosynthesis moea protein, domain 2"/>
    <property type="match status" value="1"/>
</dbReference>
<comment type="cofactor">
    <cofactor evidence="7">
        <name>Mg(2+)</name>
        <dbReference type="ChEBI" id="CHEBI:18420"/>
    </cofactor>
</comment>
<name>A0A1W1W1X0_9FIRM</name>
<dbReference type="InterPro" id="IPR036425">
    <property type="entry name" value="MoaB/Mog-like_dom_sf"/>
</dbReference>
<dbReference type="OrthoDB" id="9804758at2"/>
<dbReference type="Pfam" id="PF03453">
    <property type="entry name" value="MoeA_N"/>
    <property type="match status" value="1"/>
</dbReference>
<comment type="pathway">
    <text evidence="7">Cofactor biosynthesis; molybdopterin biosynthesis.</text>
</comment>
<feature type="domain" description="MoaB/Mog" evidence="8">
    <location>
        <begin position="177"/>
        <end position="314"/>
    </location>
</feature>
<dbReference type="GO" id="GO:0005829">
    <property type="term" value="C:cytosol"/>
    <property type="evidence" value="ECO:0007669"/>
    <property type="project" value="TreeGrafter"/>
</dbReference>
<reference evidence="9 10" key="1">
    <citation type="submission" date="2017-04" db="EMBL/GenBank/DDBJ databases">
        <authorList>
            <person name="Afonso C.L."/>
            <person name="Miller P.J."/>
            <person name="Scott M.A."/>
            <person name="Spackman E."/>
            <person name="Goraichik I."/>
            <person name="Dimitrov K.M."/>
            <person name="Suarez D.L."/>
            <person name="Swayne D.E."/>
        </authorList>
    </citation>
    <scope>NUCLEOTIDE SEQUENCE [LARGE SCALE GENOMIC DNA]</scope>
    <source>
        <strain evidence="9 10">ToBE</strain>
    </source>
</reference>
<dbReference type="SUPFAM" id="SSF63867">
    <property type="entry name" value="MoeA C-terminal domain-like"/>
    <property type="match status" value="1"/>
</dbReference>
<dbReference type="SUPFAM" id="SSF63882">
    <property type="entry name" value="MoeA N-terminal region -like"/>
    <property type="match status" value="1"/>
</dbReference>
<dbReference type="EMBL" id="LT838272">
    <property type="protein sequence ID" value="SMB99094.1"/>
    <property type="molecule type" value="Genomic_DNA"/>
</dbReference>
<dbReference type="CDD" id="cd00887">
    <property type="entry name" value="MoeA"/>
    <property type="match status" value="1"/>
</dbReference>
<evidence type="ECO:0000256" key="2">
    <source>
        <dbReference type="ARBA" id="ARBA00010763"/>
    </source>
</evidence>
<dbReference type="STRING" id="698762.SAMN00808754_2742"/>
<dbReference type="AlphaFoldDB" id="A0A1W1W1X0"/>
<evidence type="ECO:0000256" key="4">
    <source>
        <dbReference type="ARBA" id="ARBA00021108"/>
    </source>
</evidence>
<evidence type="ECO:0000313" key="10">
    <source>
        <dbReference type="Proteomes" id="UP000192569"/>
    </source>
</evidence>
<keyword evidence="7" id="KW-0460">Magnesium</keyword>
<evidence type="ECO:0000256" key="5">
    <source>
        <dbReference type="ARBA" id="ARBA00022505"/>
    </source>
</evidence>
<dbReference type="Gene3D" id="2.40.340.10">
    <property type="entry name" value="MoeA, C-terminal, domain IV"/>
    <property type="match status" value="1"/>
</dbReference>
<dbReference type="UniPathway" id="UPA00344"/>
<accession>A0A1W1W1X0</accession>
<dbReference type="InterPro" id="IPR036135">
    <property type="entry name" value="MoeA_linker/N_sf"/>
</dbReference>
<dbReference type="InterPro" id="IPR036688">
    <property type="entry name" value="MoeA_C_domain_IV_sf"/>
</dbReference>
<evidence type="ECO:0000256" key="3">
    <source>
        <dbReference type="ARBA" id="ARBA00013269"/>
    </source>
</evidence>
<comment type="function">
    <text evidence="1 7">Catalyzes the insertion of molybdate into adenylated molybdopterin with the concomitant release of AMP.</text>
</comment>
<dbReference type="PANTHER" id="PTHR10192">
    <property type="entry name" value="MOLYBDOPTERIN BIOSYNTHESIS PROTEIN"/>
    <property type="match status" value="1"/>
</dbReference>
<sequence>MSRILEWEEALSLLNKIAHPLPPKKVPLAEAAGLVLAEEITSPVSFPPFPRSRVDGYALGPSLSQEYRLVGEVPAGGGYPKPLGPGEAVRIFTGAPVPRGTIGILPQEWAQEEGKRLHLPFKVDPIVLASLIQKVGEEIEQGEKILVPGMPLTPPEIGLLAALGFREVTVRPQPQVALVAVGSELRDIGEWEESTIPSSNLFALEASLRLDGVQVYSFPPVPDDLKNLVSLIRSKLDLVDLVITCGGTGEGKYDFTARAFIEVGAEFLFTRVNFRPGGRIIVARVGSRFLVGLPGMPSAALVAFHLLVRPLIKALAGKELRPCFWKGILVEQVGKERRQRVFLYARARNVQGIWELTPVNLGQGALKAGIGANALVDLPPGTSPIPRETEVNFIPLNYGPLLPCPLEDKSNI</sequence>
<dbReference type="Pfam" id="PF00994">
    <property type="entry name" value="MoCF_biosynth"/>
    <property type="match status" value="1"/>
</dbReference>
<evidence type="ECO:0000259" key="8">
    <source>
        <dbReference type="SMART" id="SM00852"/>
    </source>
</evidence>
<dbReference type="Proteomes" id="UP000192569">
    <property type="component" value="Chromosome I"/>
</dbReference>
<protein>
    <recommendedName>
        <fullName evidence="4 7">Molybdopterin molybdenumtransferase</fullName>
        <ecNumber evidence="3 7">2.10.1.1</ecNumber>
    </recommendedName>
</protein>
<evidence type="ECO:0000313" key="9">
    <source>
        <dbReference type="EMBL" id="SMB99094.1"/>
    </source>
</evidence>
<dbReference type="Gene3D" id="3.40.980.10">
    <property type="entry name" value="MoaB/Mog-like domain"/>
    <property type="match status" value="1"/>
</dbReference>
<evidence type="ECO:0000256" key="1">
    <source>
        <dbReference type="ARBA" id="ARBA00002901"/>
    </source>
</evidence>
<evidence type="ECO:0000256" key="7">
    <source>
        <dbReference type="RuleBase" id="RU365090"/>
    </source>
</evidence>
<keyword evidence="7" id="KW-0479">Metal-binding</keyword>
<dbReference type="InterPro" id="IPR038987">
    <property type="entry name" value="MoeA-like"/>
</dbReference>
<gene>
    <name evidence="9" type="ORF">SAMN00808754_2742</name>
</gene>
<evidence type="ECO:0000256" key="6">
    <source>
        <dbReference type="ARBA" id="ARBA00047317"/>
    </source>
</evidence>
<comment type="similarity">
    <text evidence="2 7">Belongs to the MoeA family.</text>
</comment>
<comment type="catalytic activity">
    <reaction evidence="6">
        <text>adenylyl-molybdopterin + molybdate = Mo-molybdopterin + AMP + H(+)</text>
        <dbReference type="Rhea" id="RHEA:35047"/>
        <dbReference type="ChEBI" id="CHEBI:15378"/>
        <dbReference type="ChEBI" id="CHEBI:36264"/>
        <dbReference type="ChEBI" id="CHEBI:62727"/>
        <dbReference type="ChEBI" id="CHEBI:71302"/>
        <dbReference type="ChEBI" id="CHEBI:456215"/>
        <dbReference type="EC" id="2.10.1.1"/>
    </reaction>
</comment>
<dbReference type="Gene3D" id="2.170.190.11">
    <property type="entry name" value="Molybdopterin biosynthesis moea protein, domain 3"/>
    <property type="match status" value="1"/>
</dbReference>
<keyword evidence="7 9" id="KW-0808">Transferase</keyword>
<proteinExistence type="inferred from homology"/>
<dbReference type="GO" id="GO:0061599">
    <property type="term" value="F:molybdopterin molybdotransferase activity"/>
    <property type="evidence" value="ECO:0007669"/>
    <property type="project" value="UniProtKB-UniRule"/>
</dbReference>
<dbReference type="RefSeq" id="WP_084666446.1">
    <property type="nucleotide sequence ID" value="NZ_LT838272.1"/>
</dbReference>
<keyword evidence="5 7" id="KW-0500">Molybdenum</keyword>
<dbReference type="InterPro" id="IPR005110">
    <property type="entry name" value="MoeA_linker/N"/>
</dbReference>
<dbReference type="EC" id="2.10.1.1" evidence="3 7"/>
<dbReference type="PANTHER" id="PTHR10192:SF5">
    <property type="entry name" value="GEPHYRIN"/>
    <property type="match status" value="1"/>
</dbReference>
<dbReference type="GO" id="GO:0006777">
    <property type="term" value="P:Mo-molybdopterin cofactor biosynthetic process"/>
    <property type="evidence" value="ECO:0007669"/>
    <property type="project" value="UniProtKB-UniRule"/>
</dbReference>
<dbReference type="InterPro" id="IPR001453">
    <property type="entry name" value="MoaB/Mog_dom"/>
</dbReference>
<keyword evidence="10" id="KW-1185">Reference proteome</keyword>
<dbReference type="SMART" id="SM00852">
    <property type="entry name" value="MoCF_biosynth"/>
    <property type="match status" value="1"/>
</dbReference>
<keyword evidence="7" id="KW-0501">Molybdenum cofactor biosynthesis</keyword>